<dbReference type="Gene3D" id="3.40.190.120">
    <property type="entry name" value="Osmoprotection protein (prox), domain 2"/>
    <property type="match status" value="1"/>
</dbReference>
<dbReference type="HOGENOM" id="CLU_038355_1_1_0"/>
<evidence type="ECO:0000313" key="2">
    <source>
        <dbReference type="EMBL" id="AAF12225.1"/>
    </source>
</evidence>
<dbReference type="STRING" id="243230.DR_A0135"/>
<dbReference type="GO" id="GO:0022857">
    <property type="term" value="F:transmembrane transporter activity"/>
    <property type="evidence" value="ECO:0007669"/>
    <property type="project" value="InterPro"/>
</dbReference>
<protein>
    <submittedName>
        <fullName evidence="2">ABC transporter, periplasmic substrate-binding protein, putative</fullName>
    </submittedName>
</protein>
<dbReference type="GO" id="GO:0043190">
    <property type="term" value="C:ATP-binding cassette (ABC) transporter complex"/>
    <property type="evidence" value="ECO:0007669"/>
    <property type="project" value="InterPro"/>
</dbReference>
<proteinExistence type="predicted"/>
<accession>Q9RZ18</accession>
<dbReference type="FunCoup" id="Q9RZ18">
    <property type="interactions" value="89"/>
</dbReference>
<dbReference type="CDD" id="cd13616">
    <property type="entry name" value="PBP2_OsmF"/>
    <property type="match status" value="1"/>
</dbReference>
<dbReference type="Proteomes" id="UP000002524">
    <property type="component" value="Chromosome 2"/>
</dbReference>
<dbReference type="AlphaFoldDB" id="Q9RZ18"/>
<dbReference type="InParanoid" id="Q9RZ18"/>
<evidence type="ECO:0000259" key="1">
    <source>
        <dbReference type="Pfam" id="PF04069"/>
    </source>
</evidence>
<dbReference type="EnsemblBacteria" id="AAF12225">
    <property type="protein sequence ID" value="AAF12225"/>
    <property type="gene ID" value="DR_A0135"/>
</dbReference>
<dbReference type="Pfam" id="PF04069">
    <property type="entry name" value="OpuAC"/>
    <property type="match status" value="1"/>
</dbReference>
<dbReference type="OrthoDB" id="9801163at2"/>
<dbReference type="EMBL" id="AE001825">
    <property type="protein sequence ID" value="AAF12225.1"/>
    <property type="molecule type" value="Genomic_DNA"/>
</dbReference>
<dbReference type="InterPro" id="IPR007210">
    <property type="entry name" value="ABC_Gly_betaine_transp_sub-bd"/>
</dbReference>
<evidence type="ECO:0000313" key="3">
    <source>
        <dbReference type="Proteomes" id="UP000002524"/>
    </source>
</evidence>
<feature type="domain" description="ABC-type glycine betaine transport system substrate-binding" evidence="1">
    <location>
        <begin position="89"/>
        <end position="368"/>
    </location>
</feature>
<dbReference type="PaxDb" id="243230-DR_A0135"/>
<dbReference type="KEGG" id="dra:DR_A0135"/>
<dbReference type="PIR" id="B75609">
    <property type="entry name" value="B75609"/>
</dbReference>
<dbReference type="eggNOG" id="COG1732">
    <property type="taxonomic scope" value="Bacteria"/>
</dbReference>
<organism evidence="2 3">
    <name type="scientific">Deinococcus radiodurans (strain ATCC 13939 / DSM 20539 / JCM 16871 / CCUG 27074 / LMG 4051 / NBRC 15346 / NCIMB 9279 / VKM B-1422 / R1)</name>
    <dbReference type="NCBI Taxonomy" id="243230"/>
    <lineage>
        <taxon>Bacteria</taxon>
        <taxon>Thermotogati</taxon>
        <taxon>Deinococcota</taxon>
        <taxon>Deinococci</taxon>
        <taxon>Deinococcales</taxon>
        <taxon>Deinococcaceae</taxon>
        <taxon>Deinococcus</taxon>
    </lineage>
</organism>
<dbReference type="Gene3D" id="3.40.190.10">
    <property type="entry name" value="Periplasmic binding protein-like II"/>
    <property type="match status" value="1"/>
</dbReference>
<gene>
    <name evidence="2" type="ordered locus">DR_A0135</name>
</gene>
<name>Q9RZ18_DEIRA</name>
<dbReference type="PATRIC" id="fig|243230.17.peg.3022"/>
<sequence>MAPLSVAGRACGMRDSWPRLYLTLAVCGVEHSRRAPGGRVERLTPGRQRSDKALPVQCFRFFPRLLEASMNRLLTLSALLLLPTALAQKTVTVGSKIDTEGALLCQITKQALERGGFKVNDKCSTGATNVVRKALLQGEIDLYPEYTGSAIYLLTEAGQKIDPKVSRDAVKAYTTVKALDLKVNKVVWLSRAPANNTWAVAVPSKLAQANNLKTMADFARYVNSGKPVKLAASQEFVDRDDALKAFEKAYGFKLSPAQLVIVPGGNTTQTETAAAQGTSGVNAAMAYGTDGAIGALGLVALSDPKGAVAVYQPALTVRQSVAQKYPDIAKIMNPIFAKLDAGTLAQLNGRIAVGGESAAAVAKSWLAKR</sequence>
<reference evidence="2 3" key="1">
    <citation type="journal article" date="1999" name="Science">
        <title>Genome sequence of the radioresistant bacterium Deinococcus radiodurans R1.</title>
        <authorList>
            <person name="White O."/>
            <person name="Eisen J.A."/>
            <person name="Heidelberg J.F."/>
            <person name="Hickey E.K."/>
            <person name="Peterson J.D."/>
            <person name="Dodson R.J."/>
            <person name="Haft D.H."/>
            <person name="Gwinn M.L."/>
            <person name="Nelson W.C."/>
            <person name="Richardson D.L."/>
            <person name="Moffat K.S."/>
            <person name="Qin H."/>
            <person name="Jiang L."/>
            <person name="Pamphile W."/>
            <person name="Crosby M."/>
            <person name="Shen M."/>
            <person name="Vamathevan J.J."/>
            <person name="Lam P."/>
            <person name="McDonald L."/>
            <person name="Utterback T."/>
            <person name="Zalewski C."/>
            <person name="Makarova K.S."/>
            <person name="Aravind L."/>
            <person name="Daly M.J."/>
            <person name="Minton K.W."/>
            <person name="Fleischmann R.D."/>
            <person name="Ketchum K.A."/>
            <person name="Nelson K.E."/>
            <person name="Salzberg S."/>
            <person name="Smith H.O."/>
            <person name="Venter J.C."/>
            <person name="Fraser C.M."/>
        </authorList>
    </citation>
    <scope>NUCLEOTIDE SEQUENCE [LARGE SCALE GENOMIC DNA]</scope>
    <source>
        <strain evidence="3">ATCC 13939 / DSM 20539 / JCM 16871 / LMG 4051 / NBRC 15346 / NCIMB 9279 / R1 / VKM B-1422</strain>
    </source>
</reference>
<dbReference type="SMR" id="Q9RZ18"/>
<keyword evidence="3" id="KW-1185">Reference proteome</keyword>
<dbReference type="SUPFAM" id="SSF53850">
    <property type="entry name" value="Periplasmic binding protein-like II"/>
    <property type="match status" value="1"/>
</dbReference>